<sequence length="94" mass="10404">MLCKWMEGRWEAGEKESSVVIVCPVCQGQAGTLNGAAPYLLKPYLRHVGSCLSIQLAYLGYTSRLRLETARSFATYTSKYEGRGVTLGAYIYVT</sequence>
<evidence type="ECO:0000313" key="2">
    <source>
        <dbReference type="Proteomes" id="UP000324222"/>
    </source>
</evidence>
<comment type="caution">
    <text evidence="1">The sequence shown here is derived from an EMBL/GenBank/DDBJ whole genome shotgun (WGS) entry which is preliminary data.</text>
</comment>
<proteinExistence type="predicted"/>
<dbReference type="AlphaFoldDB" id="A0A5B7DH02"/>
<keyword evidence="2" id="KW-1185">Reference proteome</keyword>
<protein>
    <submittedName>
        <fullName evidence="1">Uncharacterized protein</fullName>
    </submittedName>
</protein>
<reference evidence="1 2" key="1">
    <citation type="submission" date="2019-05" db="EMBL/GenBank/DDBJ databases">
        <title>Another draft genome of Portunus trituberculatus and its Hox gene families provides insights of decapod evolution.</title>
        <authorList>
            <person name="Jeong J.-H."/>
            <person name="Song I."/>
            <person name="Kim S."/>
            <person name="Choi T."/>
            <person name="Kim D."/>
            <person name="Ryu S."/>
            <person name="Kim W."/>
        </authorList>
    </citation>
    <scope>NUCLEOTIDE SEQUENCE [LARGE SCALE GENOMIC DNA]</scope>
    <source>
        <tissue evidence="1">Muscle</tissue>
    </source>
</reference>
<dbReference type="EMBL" id="VSRR010000891">
    <property type="protein sequence ID" value="MPC20618.1"/>
    <property type="molecule type" value="Genomic_DNA"/>
</dbReference>
<accession>A0A5B7DH02</accession>
<name>A0A5B7DH02_PORTR</name>
<evidence type="ECO:0000313" key="1">
    <source>
        <dbReference type="EMBL" id="MPC20618.1"/>
    </source>
</evidence>
<gene>
    <name evidence="1" type="ORF">E2C01_013570</name>
</gene>
<dbReference type="Proteomes" id="UP000324222">
    <property type="component" value="Unassembled WGS sequence"/>
</dbReference>
<organism evidence="1 2">
    <name type="scientific">Portunus trituberculatus</name>
    <name type="common">Swimming crab</name>
    <name type="synonym">Neptunus trituberculatus</name>
    <dbReference type="NCBI Taxonomy" id="210409"/>
    <lineage>
        <taxon>Eukaryota</taxon>
        <taxon>Metazoa</taxon>
        <taxon>Ecdysozoa</taxon>
        <taxon>Arthropoda</taxon>
        <taxon>Crustacea</taxon>
        <taxon>Multicrustacea</taxon>
        <taxon>Malacostraca</taxon>
        <taxon>Eumalacostraca</taxon>
        <taxon>Eucarida</taxon>
        <taxon>Decapoda</taxon>
        <taxon>Pleocyemata</taxon>
        <taxon>Brachyura</taxon>
        <taxon>Eubrachyura</taxon>
        <taxon>Portunoidea</taxon>
        <taxon>Portunidae</taxon>
        <taxon>Portuninae</taxon>
        <taxon>Portunus</taxon>
    </lineage>
</organism>